<dbReference type="SUPFAM" id="SSF48452">
    <property type="entry name" value="TPR-like"/>
    <property type="match status" value="1"/>
</dbReference>
<dbReference type="KEGG" id="ttu:TERTU_0205"/>
<keyword evidence="4" id="KW-1185">Reference proteome</keyword>
<dbReference type="Gene3D" id="1.25.40.10">
    <property type="entry name" value="Tetratricopeptide repeat domain"/>
    <property type="match status" value="1"/>
</dbReference>
<dbReference type="EMBL" id="CP001614">
    <property type="protein sequence ID" value="ACR12943.1"/>
    <property type="molecule type" value="Genomic_DNA"/>
</dbReference>
<dbReference type="PANTHER" id="PTHR10098">
    <property type="entry name" value="RAPSYN-RELATED"/>
    <property type="match status" value="1"/>
</dbReference>
<dbReference type="RefSeq" id="WP_015819056.1">
    <property type="nucleotide sequence ID" value="NC_012997.1"/>
</dbReference>
<sequence>MLQPRLLIIAVTSSALTAAALCFADENLPADTSMQSERILFEPENNRFHKTISVPHGQRLTLQFQPEHASLRIQVFNHLGEDLFANRHADLLYRHRLSLTDSDCAPCAIEVDVVPRHQAPAALTLESQVTDCQREPAFCDADTALEFARRKELSVSPTDISQHFALAVQQWQALPPSIEKLNAQFLALHAAESTSANSTAFTQLASQARQFKAWPALAQIQFMQLHEALAQDDTALTQQYLRELEQTLTRVQTTDTHVFYTLSAQAELVRAELFLHTEQLEKHAAAIARASAKLDKIDDVAQVARILNGVGFLHRINKHLDQAAASHQLALSFSSETTDLALQMQSAYYLGVVSALRGRYFYAQSLLARAEREALALKAPIWQAHITAALARIAMELGSVQESEALYQKAQTLYQLSGANRELKTVYLNQARLFSLQGKPDTSAEFLRLAQRHLSEAPLDRRHYSETLAEAHLNAGQCTDAQHALTSLTDPGSVNSAPLLTAKIHLCLQNWRDAAANARAAVTQFTRDQDDLGMLSARFVLASARWHEGFASEALAIIAAATHSIETLRDDLQRDDMRRQFLALQRSLYDLQLQITREESPSNILAALQVAEKFKARTLFDALLRRNTPVPDTEAKVAQLPFADLMATTLARLQATPESAVPSSEQESRSLEDALSQLPEGTALLYFFMGTRQSYLWELSAGHQQVYSLPAEPELHGAIDAYLAQLNPQTGNRDALYQAGSRLSEYLLGSVAPQLDQYQNLVIVPDGALHRVPFAALFNPQNESRLLLTHNISYARSLSTFNYFSEHPSHPQAPTLSREHILLVAPDLAGGELEAREAELAAITRAWPSTNPPRVLAGHAADLAGVTAALAQPFDIVHFASHTRLDWDYPSRSLIALNGDFASQPDSQLGIQTIRDSSLNAELVVLSACATAAGKNLAGEGPMGLSRAFFEAGAKRVLASLWPVEDRATAQIMAQFYRNLLTEQDEPTSALRKAQLALARNPRWNHPYYWAAFAFYGNPHAF</sequence>
<dbReference type="Proteomes" id="UP000009080">
    <property type="component" value="Chromosome"/>
</dbReference>
<dbReference type="HOGENOM" id="CLU_295762_0_0_6"/>
<evidence type="ECO:0000313" key="4">
    <source>
        <dbReference type="Proteomes" id="UP000009080"/>
    </source>
</evidence>
<dbReference type="InterPro" id="IPR011990">
    <property type="entry name" value="TPR-like_helical_dom_sf"/>
</dbReference>
<keyword evidence="1" id="KW-0732">Signal</keyword>
<name>C5BLI4_TERTT</name>
<dbReference type="AlphaFoldDB" id="C5BLI4"/>
<dbReference type="PANTHER" id="PTHR10098:SF108">
    <property type="entry name" value="TETRATRICOPEPTIDE REPEAT PROTEIN 28"/>
    <property type="match status" value="1"/>
</dbReference>
<reference evidence="3 4" key="1">
    <citation type="journal article" date="2009" name="PLoS ONE">
        <title>The complete genome of Teredinibacter turnerae T7901: an intracellular endosymbiont of marine wood-boring bivalves (shipworms).</title>
        <authorList>
            <person name="Yang J.C."/>
            <person name="Madupu R."/>
            <person name="Durkin A.S."/>
            <person name="Ekborg N.A."/>
            <person name="Pedamallu C.S."/>
            <person name="Hostetler J.B."/>
            <person name="Radune D."/>
            <person name="Toms B.S."/>
            <person name="Henrissat B."/>
            <person name="Coutinho P.M."/>
            <person name="Schwarz S."/>
            <person name="Field L."/>
            <person name="Trindade-Silva A.E."/>
            <person name="Soares C.A.G."/>
            <person name="Elshahawi S."/>
            <person name="Hanora A."/>
            <person name="Schmidt E.W."/>
            <person name="Haygood M.G."/>
            <person name="Posfai J."/>
            <person name="Benner J."/>
            <person name="Madinger C."/>
            <person name="Nove J."/>
            <person name="Anton B."/>
            <person name="Chaudhary K."/>
            <person name="Foster J."/>
            <person name="Holman A."/>
            <person name="Kumar S."/>
            <person name="Lessard P.A."/>
            <person name="Luyten Y.A."/>
            <person name="Slatko B."/>
            <person name="Wood N."/>
            <person name="Wu B."/>
            <person name="Teplitski M."/>
            <person name="Mougous J.D."/>
            <person name="Ward N."/>
            <person name="Eisen J.A."/>
            <person name="Badger J.H."/>
            <person name="Distel D.L."/>
        </authorList>
    </citation>
    <scope>NUCLEOTIDE SEQUENCE [LARGE SCALE GENOMIC DNA]</scope>
    <source>
        <strain evidence="4">ATCC 39867 / T7901</strain>
    </source>
</reference>
<evidence type="ECO:0000313" key="3">
    <source>
        <dbReference type="EMBL" id="ACR12943.1"/>
    </source>
</evidence>
<gene>
    <name evidence="3" type="ordered locus">TERTU_0205</name>
</gene>
<dbReference type="eggNOG" id="COG0457">
    <property type="taxonomic scope" value="Bacteria"/>
</dbReference>
<dbReference type="eggNOG" id="COG4995">
    <property type="taxonomic scope" value="Bacteria"/>
</dbReference>
<protein>
    <submittedName>
        <fullName evidence="3">Peptidase domain protein</fullName>
    </submittedName>
</protein>
<feature type="chain" id="PRO_5002946448" evidence="1">
    <location>
        <begin position="25"/>
        <end position="1022"/>
    </location>
</feature>
<feature type="domain" description="CHAT" evidence="2">
    <location>
        <begin position="740"/>
        <end position="1018"/>
    </location>
</feature>
<accession>C5BLI4</accession>
<feature type="signal peptide" evidence="1">
    <location>
        <begin position="1"/>
        <end position="24"/>
    </location>
</feature>
<proteinExistence type="predicted"/>
<evidence type="ECO:0000259" key="2">
    <source>
        <dbReference type="Pfam" id="PF12770"/>
    </source>
</evidence>
<dbReference type="Pfam" id="PF12770">
    <property type="entry name" value="CHAT"/>
    <property type="match status" value="1"/>
</dbReference>
<evidence type="ECO:0000256" key="1">
    <source>
        <dbReference type="SAM" id="SignalP"/>
    </source>
</evidence>
<dbReference type="STRING" id="377629.TERTU_0205"/>
<dbReference type="InterPro" id="IPR024983">
    <property type="entry name" value="CHAT_dom"/>
</dbReference>
<organism evidence="3 4">
    <name type="scientific">Teredinibacter turnerae (strain ATCC 39867 / T7901)</name>
    <dbReference type="NCBI Taxonomy" id="377629"/>
    <lineage>
        <taxon>Bacteria</taxon>
        <taxon>Pseudomonadati</taxon>
        <taxon>Pseudomonadota</taxon>
        <taxon>Gammaproteobacteria</taxon>
        <taxon>Cellvibrionales</taxon>
        <taxon>Cellvibrionaceae</taxon>
        <taxon>Teredinibacter</taxon>
    </lineage>
</organism>
<dbReference type="OrthoDB" id="5558589at2"/>